<protein>
    <recommendedName>
        <fullName evidence="4">Translation initiation factor IF-2</fullName>
    </recommendedName>
</protein>
<evidence type="ECO:0008006" key="4">
    <source>
        <dbReference type="Google" id="ProtNLM"/>
    </source>
</evidence>
<sequence length="96" mass="10143">MNIPAHRAAAVEPTPADTFEMKDGKTIVNLTEQVRAARAAAEQERAAREAAEQAEREKQDAAEAEPAPTATPPAELSPKPAKAAMPPKATTQTKEA</sequence>
<dbReference type="Proteomes" id="UP001596166">
    <property type="component" value="Unassembled WGS sequence"/>
</dbReference>
<organism evidence="2 3">
    <name type="scientific">Azospirillum himalayense</name>
    <dbReference type="NCBI Taxonomy" id="654847"/>
    <lineage>
        <taxon>Bacteria</taxon>
        <taxon>Pseudomonadati</taxon>
        <taxon>Pseudomonadota</taxon>
        <taxon>Alphaproteobacteria</taxon>
        <taxon>Rhodospirillales</taxon>
        <taxon>Azospirillaceae</taxon>
        <taxon>Azospirillum</taxon>
    </lineage>
</organism>
<gene>
    <name evidence="2" type="ORF">ACFPMG_25050</name>
</gene>
<name>A0ABW0GB27_9PROT</name>
<evidence type="ECO:0000313" key="2">
    <source>
        <dbReference type="EMBL" id="MFC5358259.1"/>
    </source>
</evidence>
<feature type="compositionally biased region" description="Low complexity" evidence="1">
    <location>
        <begin position="64"/>
        <end position="96"/>
    </location>
</feature>
<reference evidence="3" key="1">
    <citation type="journal article" date="2019" name="Int. J. Syst. Evol. Microbiol.">
        <title>The Global Catalogue of Microorganisms (GCM) 10K type strain sequencing project: providing services to taxonomists for standard genome sequencing and annotation.</title>
        <authorList>
            <consortium name="The Broad Institute Genomics Platform"/>
            <consortium name="The Broad Institute Genome Sequencing Center for Infectious Disease"/>
            <person name="Wu L."/>
            <person name="Ma J."/>
        </authorList>
    </citation>
    <scope>NUCLEOTIDE SEQUENCE [LARGE SCALE GENOMIC DNA]</scope>
    <source>
        <strain evidence="3">CCUG 58760</strain>
    </source>
</reference>
<accession>A0ABW0GB27</accession>
<dbReference type="EMBL" id="JBHSLC010000086">
    <property type="protein sequence ID" value="MFC5358259.1"/>
    <property type="molecule type" value="Genomic_DNA"/>
</dbReference>
<comment type="caution">
    <text evidence="2">The sequence shown here is derived from an EMBL/GenBank/DDBJ whole genome shotgun (WGS) entry which is preliminary data.</text>
</comment>
<feature type="compositionally biased region" description="Basic and acidic residues" evidence="1">
    <location>
        <begin position="41"/>
        <end position="61"/>
    </location>
</feature>
<feature type="region of interest" description="Disordered" evidence="1">
    <location>
        <begin position="37"/>
        <end position="96"/>
    </location>
</feature>
<evidence type="ECO:0000256" key="1">
    <source>
        <dbReference type="SAM" id="MobiDB-lite"/>
    </source>
</evidence>
<evidence type="ECO:0000313" key="3">
    <source>
        <dbReference type="Proteomes" id="UP001596166"/>
    </source>
</evidence>
<proteinExistence type="predicted"/>
<keyword evidence="3" id="KW-1185">Reference proteome</keyword>
<dbReference type="RefSeq" id="WP_376997977.1">
    <property type="nucleotide sequence ID" value="NZ_JBHSLC010000086.1"/>
</dbReference>